<sequence length="122" mass="14231">MDKSRIIELTQELASVPDTDTGYTKHYILEDIENELYAKPTMPKVFDVWYKDVTAESSDIQGIINSFNSTIDGEYNSYEPERELYILVHSGKYNRVLGMNLVDENRYRKCLEAILYGYEVDK</sequence>
<dbReference type="AlphaFoldDB" id="A0A7L7KWQ4"/>
<dbReference type="EMBL" id="CP049366">
    <property type="protein sequence ID" value="QMT84220.1"/>
    <property type="molecule type" value="Genomic_DNA"/>
</dbReference>
<proteinExistence type="predicted"/>
<reference evidence="1 2" key="1">
    <citation type="submission" date="2020-02" db="EMBL/GenBank/DDBJ databases">
        <title>Complete Genome Sequence of Lactobacillus sp. NFFJ11 Isolated from animal feed.</title>
        <authorList>
            <person name="Jung J.Y."/>
        </authorList>
    </citation>
    <scope>NUCLEOTIDE SEQUENCE [LARGE SCALE GENOMIC DNA]</scope>
    <source>
        <strain evidence="1 2">NFFJ11</strain>
    </source>
</reference>
<name>A0A7L7KWQ4_9LACO</name>
<dbReference type="Proteomes" id="UP000514410">
    <property type="component" value="Chromosome"/>
</dbReference>
<keyword evidence="2" id="KW-1185">Reference proteome</keyword>
<organism evidence="1 2">
    <name type="scientific">Companilactobacillus pabuli</name>
    <dbReference type="NCBI Taxonomy" id="2714036"/>
    <lineage>
        <taxon>Bacteria</taxon>
        <taxon>Bacillati</taxon>
        <taxon>Bacillota</taxon>
        <taxon>Bacilli</taxon>
        <taxon>Lactobacillales</taxon>
        <taxon>Lactobacillaceae</taxon>
        <taxon>Companilactobacillus</taxon>
    </lineage>
</organism>
<evidence type="ECO:0000313" key="2">
    <source>
        <dbReference type="Proteomes" id="UP000514410"/>
    </source>
</evidence>
<accession>A0A7L7KWQ4</accession>
<dbReference type="KEGG" id="cpab:G6534_06090"/>
<gene>
    <name evidence="1" type="ORF">G6534_06090</name>
</gene>
<evidence type="ECO:0000313" key="1">
    <source>
        <dbReference type="EMBL" id="QMT84220.1"/>
    </source>
</evidence>
<dbReference type="RefSeq" id="WP_182082487.1">
    <property type="nucleotide sequence ID" value="NZ_CP049366.1"/>
</dbReference>
<protein>
    <submittedName>
        <fullName evidence="1">Uncharacterized protein</fullName>
    </submittedName>
</protein>